<comment type="similarity">
    <text evidence="2">Belongs to the MotB family.</text>
</comment>
<dbReference type="InterPro" id="IPR025713">
    <property type="entry name" value="MotB-like_N_dom"/>
</dbReference>
<feature type="region of interest" description="Disordered" evidence="8">
    <location>
        <begin position="60"/>
        <end position="99"/>
    </location>
</feature>
<proteinExistence type="inferred from homology"/>
<dbReference type="InterPro" id="IPR050330">
    <property type="entry name" value="Bact_OuterMem_StrucFunc"/>
</dbReference>
<comment type="subcellular location">
    <subcellularLocation>
        <location evidence="1">Cell membrane</location>
        <topology evidence="1">Single-pass membrane protein</topology>
    </subcellularLocation>
</comment>
<evidence type="ECO:0000256" key="7">
    <source>
        <dbReference type="PROSITE-ProRule" id="PRU00473"/>
    </source>
</evidence>
<dbReference type="InterPro" id="IPR036737">
    <property type="entry name" value="OmpA-like_sf"/>
</dbReference>
<dbReference type="EMBL" id="FNKD01000001">
    <property type="protein sequence ID" value="SDQ19647.1"/>
    <property type="molecule type" value="Genomic_DNA"/>
</dbReference>
<dbReference type="CDD" id="cd07185">
    <property type="entry name" value="OmpA_C-like"/>
    <property type="match status" value="1"/>
</dbReference>
<name>A0A1H0YWN7_9BACI</name>
<keyword evidence="11" id="KW-1185">Reference proteome</keyword>
<evidence type="ECO:0000256" key="3">
    <source>
        <dbReference type="ARBA" id="ARBA00022475"/>
    </source>
</evidence>
<keyword evidence="5" id="KW-1133">Transmembrane helix</keyword>
<dbReference type="PANTHER" id="PTHR30329:SF21">
    <property type="entry name" value="LIPOPROTEIN YIAD-RELATED"/>
    <property type="match status" value="1"/>
</dbReference>
<keyword evidence="6 7" id="KW-0472">Membrane</keyword>
<feature type="domain" description="OmpA-like" evidence="9">
    <location>
        <begin position="131"/>
        <end position="253"/>
    </location>
</feature>
<dbReference type="Pfam" id="PF00691">
    <property type="entry name" value="OmpA"/>
    <property type="match status" value="1"/>
</dbReference>
<dbReference type="PROSITE" id="PS51123">
    <property type="entry name" value="OMPA_2"/>
    <property type="match status" value="1"/>
</dbReference>
<organism evidence="10 11">
    <name type="scientific">Virgibacillus salinus</name>
    <dbReference type="NCBI Taxonomy" id="553311"/>
    <lineage>
        <taxon>Bacteria</taxon>
        <taxon>Bacillati</taxon>
        <taxon>Bacillota</taxon>
        <taxon>Bacilli</taxon>
        <taxon>Bacillales</taxon>
        <taxon>Bacillaceae</taxon>
        <taxon>Virgibacillus</taxon>
    </lineage>
</organism>
<dbReference type="RefSeq" id="WP_092491739.1">
    <property type="nucleotide sequence ID" value="NZ_FNKD01000001.1"/>
</dbReference>
<evidence type="ECO:0000256" key="2">
    <source>
        <dbReference type="ARBA" id="ARBA00008914"/>
    </source>
</evidence>
<protein>
    <submittedName>
        <fullName evidence="10">Chemotaxis protein MotB</fullName>
    </submittedName>
</protein>
<dbReference type="GO" id="GO:0005886">
    <property type="term" value="C:plasma membrane"/>
    <property type="evidence" value="ECO:0007669"/>
    <property type="project" value="UniProtKB-SubCell"/>
</dbReference>
<dbReference type="Gene3D" id="3.30.1330.60">
    <property type="entry name" value="OmpA-like domain"/>
    <property type="match status" value="1"/>
</dbReference>
<dbReference type="Pfam" id="PF13677">
    <property type="entry name" value="MotB_plug"/>
    <property type="match status" value="1"/>
</dbReference>
<evidence type="ECO:0000256" key="1">
    <source>
        <dbReference type="ARBA" id="ARBA00004162"/>
    </source>
</evidence>
<evidence type="ECO:0000256" key="5">
    <source>
        <dbReference type="ARBA" id="ARBA00022989"/>
    </source>
</evidence>
<dbReference type="Proteomes" id="UP000199444">
    <property type="component" value="Unassembled WGS sequence"/>
</dbReference>
<evidence type="ECO:0000313" key="10">
    <source>
        <dbReference type="EMBL" id="SDQ19647.1"/>
    </source>
</evidence>
<dbReference type="STRING" id="553311.SAMN05216231_0898"/>
<reference evidence="10 11" key="1">
    <citation type="submission" date="2016-10" db="EMBL/GenBank/DDBJ databases">
        <authorList>
            <person name="de Groot N.N."/>
        </authorList>
    </citation>
    <scope>NUCLEOTIDE SEQUENCE [LARGE SCALE GENOMIC DNA]</scope>
    <source>
        <strain evidence="10 11">CGMCC 1.10449</strain>
    </source>
</reference>
<dbReference type="InterPro" id="IPR006665">
    <property type="entry name" value="OmpA-like"/>
</dbReference>
<dbReference type="AlphaFoldDB" id="A0A1H0YWN7"/>
<gene>
    <name evidence="10" type="ORF">SAMN05216231_0898</name>
</gene>
<keyword evidence="3" id="KW-1003">Cell membrane</keyword>
<keyword evidence="4" id="KW-0812">Transmembrane</keyword>
<dbReference type="SUPFAM" id="SSF103088">
    <property type="entry name" value="OmpA-like"/>
    <property type="match status" value="1"/>
</dbReference>
<sequence length="259" mass="29638">MRRKKKNDETHMSESWLLPYADLLTLLLALFIVLFAMSELDAKKYEELSRVFNSEFSGGDGILEESNSTVEMPQDVEEDEEETEKPEEEEKEEKLSDSEQELNRLELLQKRINEYITENNLAEKLGTKLTGEGLLVTIINDVTFDSGSAVVRGEGRKIASAISTFLYTDPPHQIVVSGHTDERPIRTSKFSSNWDLSVMRAVNFMRLILENDKLDPRTFSAKGFGEHKPLVPNTNDQNRAKNRRVEVLVLPNYDIKEEL</sequence>
<evidence type="ECO:0000313" key="11">
    <source>
        <dbReference type="Proteomes" id="UP000199444"/>
    </source>
</evidence>
<accession>A0A1H0YWN7</accession>
<evidence type="ECO:0000259" key="9">
    <source>
        <dbReference type="PROSITE" id="PS51123"/>
    </source>
</evidence>
<evidence type="ECO:0000256" key="6">
    <source>
        <dbReference type="ARBA" id="ARBA00023136"/>
    </source>
</evidence>
<feature type="compositionally biased region" description="Acidic residues" evidence="8">
    <location>
        <begin position="74"/>
        <end position="91"/>
    </location>
</feature>
<dbReference type="PANTHER" id="PTHR30329">
    <property type="entry name" value="STATOR ELEMENT OF FLAGELLAR MOTOR COMPLEX"/>
    <property type="match status" value="1"/>
</dbReference>
<dbReference type="NCBIfam" id="NF005831">
    <property type="entry name" value="PRK07734.1"/>
    <property type="match status" value="1"/>
</dbReference>
<evidence type="ECO:0000256" key="8">
    <source>
        <dbReference type="SAM" id="MobiDB-lite"/>
    </source>
</evidence>
<evidence type="ECO:0000256" key="4">
    <source>
        <dbReference type="ARBA" id="ARBA00022692"/>
    </source>
</evidence>